<accession>A0AC35U690</accession>
<reference evidence="2" key="1">
    <citation type="submission" date="2016-11" db="UniProtKB">
        <authorList>
            <consortium name="WormBaseParasite"/>
        </authorList>
    </citation>
    <scope>IDENTIFICATION</scope>
    <source>
        <strain evidence="2">KR3021</strain>
    </source>
</reference>
<dbReference type="WBParaSite" id="RSKR_0000780600.1">
    <property type="protein sequence ID" value="RSKR_0000780600.1"/>
    <property type="gene ID" value="RSKR_0000780600"/>
</dbReference>
<protein>
    <submittedName>
        <fullName evidence="2">Str_synth domain-containing protein</fullName>
    </submittedName>
</protein>
<organism evidence="1 2">
    <name type="scientific">Rhabditophanes sp. KR3021</name>
    <dbReference type="NCBI Taxonomy" id="114890"/>
    <lineage>
        <taxon>Eukaryota</taxon>
        <taxon>Metazoa</taxon>
        <taxon>Ecdysozoa</taxon>
        <taxon>Nematoda</taxon>
        <taxon>Chromadorea</taxon>
        <taxon>Rhabditida</taxon>
        <taxon>Tylenchina</taxon>
        <taxon>Panagrolaimomorpha</taxon>
        <taxon>Strongyloidoidea</taxon>
        <taxon>Alloionematidae</taxon>
        <taxon>Rhabditophanes</taxon>
    </lineage>
</organism>
<sequence>MLTLLKSVFFILTVLSAIVLYYYKVELTDFNAQDMSLPDPPVLDGVYKENNLLVGGDWLLKGRIHGPESLLIEGNIIYTGTGDGKIVKLTTDGQILQEIKVNPAAKDCTTSKSFYECGRPLGIRRLNEKEVIVADASKGIYAVNFESNSIRMIFSADTKVNGKKPRFIDDLTIFDDGKTAYVTDVSTKYGFEDMVKVVMEHQPFGRVIKVNLETGEATEETTGYYFPNGIQRHPDGDSFVVCDYMSANVWRYYVKGKKKGESKLFIDNLPGLPDNIRLSRNGDTFLLGLGSKRSQENPHFFDKLNNGFIARHVRGIMASLLTIEQMVKLDSIQSHPGSLFLELDLDGNVIKSYHDPTGKTVQEVTEIAEDDKYFYIGSFSRDYLLRVPKRK</sequence>
<proteinExistence type="predicted"/>
<dbReference type="Proteomes" id="UP000095286">
    <property type="component" value="Unplaced"/>
</dbReference>
<name>A0AC35U690_9BILA</name>
<evidence type="ECO:0000313" key="2">
    <source>
        <dbReference type="WBParaSite" id="RSKR_0000780600.1"/>
    </source>
</evidence>
<evidence type="ECO:0000313" key="1">
    <source>
        <dbReference type="Proteomes" id="UP000095286"/>
    </source>
</evidence>